<dbReference type="RefSeq" id="WP_248340642.1">
    <property type="nucleotide sequence ID" value="NZ_AP025592.1"/>
</dbReference>
<evidence type="ECO:0000256" key="1">
    <source>
        <dbReference type="SAM" id="Phobius"/>
    </source>
</evidence>
<reference evidence="3" key="1">
    <citation type="journal article" date="2022" name="Int. J. Syst. Evol. Microbiol.">
        <title>Anaeromyxobacter oryzae sp. nov., Anaeromyxobacter diazotrophicus sp. nov. and Anaeromyxobacter paludicola sp. nov., isolated from paddy soils.</title>
        <authorList>
            <person name="Itoh H."/>
            <person name="Xu Z."/>
            <person name="Mise K."/>
            <person name="Masuda Y."/>
            <person name="Ushijima N."/>
            <person name="Hayakawa C."/>
            <person name="Shiratori Y."/>
            <person name="Senoo K."/>
        </authorList>
    </citation>
    <scope>NUCLEOTIDE SEQUENCE [LARGE SCALE GENOMIC DNA]</scope>
    <source>
        <strain evidence="3">Red630</strain>
    </source>
</reference>
<sequence length="182" mass="19175">MSRPRRARAARGFTLLEVMVAGAVLLIAVLGFVGVVRYAATANAVANRRTSLTYFRAALMDRLAVTPRLSLTGGGVPASTWVVDSCWDQNGQLVGSNLPSSSGYSSSYTCPGTALYQSWLYVTPVSASSVNAGSNCATAGSCVQVKLYVERTDMSCTDTSDATRAKRYSSTGCVAADLLFTD</sequence>
<evidence type="ECO:0008006" key="4">
    <source>
        <dbReference type="Google" id="ProtNLM"/>
    </source>
</evidence>
<dbReference type="EMBL" id="AP025592">
    <property type="protein sequence ID" value="BDG09041.1"/>
    <property type="molecule type" value="Genomic_DNA"/>
</dbReference>
<accession>A0ABN6N796</accession>
<evidence type="ECO:0000313" key="2">
    <source>
        <dbReference type="EMBL" id="BDG09041.1"/>
    </source>
</evidence>
<dbReference type="InterPro" id="IPR045584">
    <property type="entry name" value="Pilin-like"/>
</dbReference>
<dbReference type="PROSITE" id="PS00409">
    <property type="entry name" value="PROKAR_NTER_METHYL"/>
    <property type="match status" value="1"/>
</dbReference>
<dbReference type="Proteomes" id="UP001162734">
    <property type="component" value="Chromosome"/>
</dbReference>
<keyword evidence="1" id="KW-0472">Membrane</keyword>
<protein>
    <recommendedName>
        <fullName evidence="4">Prepilin-type N-terminal cleavage/methylation domain-containing protein</fullName>
    </recommendedName>
</protein>
<keyword evidence="1" id="KW-1133">Transmembrane helix</keyword>
<dbReference type="NCBIfam" id="TIGR02532">
    <property type="entry name" value="IV_pilin_GFxxxE"/>
    <property type="match status" value="1"/>
</dbReference>
<keyword evidence="1" id="KW-0812">Transmembrane</keyword>
<keyword evidence="3" id="KW-1185">Reference proteome</keyword>
<evidence type="ECO:0000313" key="3">
    <source>
        <dbReference type="Proteomes" id="UP001162734"/>
    </source>
</evidence>
<feature type="transmembrane region" description="Helical" evidence="1">
    <location>
        <begin position="12"/>
        <end position="40"/>
    </location>
</feature>
<proteinExistence type="predicted"/>
<gene>
    <name evidence="2" type="ORF">AMPC_21540</name>
</gene>
<dbReference type="InterPro" id="IPR012902">
    <property type="entry name" value="N_methyl_site"/>
</dbReference>
<name>A0ABN6N796_9BACT</name>
<dbReference type="Pfam" id="PF07963">
    <property type="entry name" value="N_methyl"/>
    <property type="match status" value="1"/>
</dbReference>
<dbReference type="SUPFAM" id="SSF54523">
    <property type="entry name" value="Pili subunits"/>
    <property type="match status" value="1"/>
</dbReference>
<organism evidence="2 3">
    <name type="scientific">Anaeromyxobacter paludicola</name>
    <dbReference type="NCBI Taxonomy" id="2918171"/>
    <lineage>
        <taxon>Bacteria</taxon>
        <taxon>Pseudomonadati</taxon>
        <taxon>Myxococcota</taxon>
        <taxon>Myxococcia</taxon>
        <taxon>Myxococcales</taxon>
        <taxon>Cystobacterineae</taxon>
        <taxon>Anaeromyxobacteraceae</taxon>
        <taxon>Anaeromyxobacter</taxon>
    </lineage>
</organism>